<dbReference type="AlphaFoldDB" id="A0A5J5IHG1"/>
<name>A0A5J5IHG1_9BACT</name>
<reference evidence="1 2" key="1">
    <citation type="submission" date="2019-09" db="EMBL/GenBank/DDBJ databases">
        <title>Draft genome sequence of Ginsengibacter sp. BR5-29.</title>
        <authorList>
            <person name="Im W.-T."/>
        </authorList>
    </citation>
    <scope>NUCLEOTIDE SEQUENCE [LARGE SCALE GENOMIC DNA]</scope>
    <source>
        <strain evidence="1 2">BR5-29</strain>
    </source>
</reference>
<evidence type="ECO:0000313" key="2">
    <source>
        <dbReference type="Proteomes" id="UP000326903"/>
    </source>
</evidence>
<proteinExistence type="predicted"/>
<organism evidence="1 2">
    <name type="scientific">Ginsengibacter hankyongi</name>
    <dbReference type="NCBI Taxonomy" id="2607284"/>
    <lineage>
        <taxon>Bacteria</taxon>
        <taxon>Pseudomonadati</taxon>
        <taxon>Bacteroidota</taxon>
        <taxon>Chitinophagia</taxon>
        <taxon>Chitinophagales</taxon>
        <taxon>Chitinophagaceae</taxon>
        <taxon>Ginsengibacter</taxon>
    </lineage>
</organism>
<keyword evidence="2" id="KW-1185">Reference proteome</keyword>
<dbReference type="RefSeq" id="WP_150414922.1">
    <property type="nucleotide sequence ID" value="NZ_VYQF01000002.1"/>
</dbReference>
<protein>
    <submittedName>
        <fullName evidence="1">Uncharacterized protein</fullName>
    </submittedName>
</protein>
<sequence>MKKINQKRLRKGIRNIQSKFYCSFSEKEHEILSMVMTALKSKKPKNKWLKTMQKILRSMVLIFSQMF</sequence>
<gene>
    <name evidence="1" type="ORF">FW778_11895</name>
</gene>
<evidence type="ECO:0000313" key="1">
    <source>
        <dbReference type="EMBL" id="KAA9039511.1"/>
    </source>
</evidence>
<comment type="caution">
    <text evidence="1">The sequence shown here is derived from an EMBL/GenBank/DDBJ whole genome shotgun (WGS) entry which is preliminary data.</text>
</comment>
<dbReference type="EMBL" id="VYQF01000002">
    <property type="protein sequence ID" value="KAA9039511.1"/>
    <property type="molecule type" value="Genomic_DNA"/>
</dbReference>
<accession>A0A5J5IHG1</accession>
<dbReference type="Proteomes" id="UP000326903">
    <property type="component" value="Unassembled WGS sequence"/>
</dbReference>